<dbReference type="EMBL" id="BAABJA010000001">
    <property type="protein sequence ID" value="GAA4657410.1"/>
    <property type="molecule type" value="Genomic_DNA"/>
</dbReference>
<protein>
    <recommendedName>
        <fullName evidence="4">Tetratricopeptide repeat family protein</fullName>
    </recommendedName>
</protein>
<feature type="chain" id="PRO_5045552403" description="Tetratricopeptide repeat family protein" evidence="1">
    <location>
        <begin position="29"/>
        <end position="354"/>
    </location>
</feature>
<accession>A0ABP8VC71</accession>
<feature type="signal peptide" evidence="1">
    <location>
        <begin position="1"/>
        <end position="28"/>
    </location>
</feature>
<evidence type="ECO:0008006" key="4">
    <source>
        <dbReference type="Google" id="ProtNLM"/>
    </source>
</evidence>
<dbReference type="InterPro" id="IPR011990">
    <property type="entry name" value="TPR-like_helical_dom_sf"/>
</dbReference>
<dbReference type="Gene3D" id="1.25.40.10">
    <property type="entry name" value="Tetratricopeptide repeat domain"/>
    <property type="match status" value="2"/>
</dbReference>
<evidence type="ECO:0000313" key="3">
    <source>
        <dbReference type="Proteomes" id="UP001501699"/>
    </source>
</evidence>
<keyword evidence="3" id="KW-1185">Reference proteome</keyword>
<dbReference type="Pfam" id="PF08238">
    <property type="entry name" value="Sel1"/>
    <property type="match status" value="6"/>
</dbReference>
<dbReference type="PANTHER" id="PTHR11102:SF160">
    <property type="entry name" value="ERAD-ASSOCIATED E3 UBIQUITIN-PROTEIN LIGASE COMPONENT HRD3"/>
    <property type="match status" value="1"/>
</dbReference>
<dbReference type="InterPro" id="IPR050767">
    <property type="entry name" value="Sel1_AlgK"/>
</dbReference>
<sequence>MIKQGMMKKNAALFTLIMIYFASVVTDANSTKTSEEAVNLERSLNTIQTNSNSNKPFQPLQAGEYDKAYDYYIQGYYLKAFREALQRAEQNDPFAQTLVARIYMEGCAVPIDGARAALWFGRAAKQGDPQAQLRYGLMLFDGNFITKNQELGEEFIRKAVDAGVKEAYFYYGELLLYKAAREKQILAGVSRPSRENEVIEQALKWFLKGAALGDPEAAFAAAKILSLGTLTRPKDDRNARKLMEVAAQNNHTTAQILLAQWLVQGRGGETDFQRAFHLLLSNARNMIAPAQVSLARLYRDGMGTKADIVMAAAWYMLAQQAKIQAPDLEMMLEGMDDTQLEKARKEATNLLVIF</sequence>
<dbReference type="RefSeq" id="WP_345118078.1">
    <property type="nucleotide sequence ID" value="NZ_BAABJA010000001.1"/>
</dbReference>
<name>A0ABP8VC71_9HYPH</name>
<dbReference type="InterPro" id="IPR006597">
    <property type="entry name" value="Sel1-like"/>
</dbReference>
<dbReference type="Proteomes" id="UP001501699">
    <property type="component" value="Unassembled WGS sequence"/>
</dbReference>
<dbReference type="SUPFAM" id="SSF81901">
    <property type="entry name" value="HCP-like"/>
    <property type="match status" value="2"/>
</dbReference>
<organism evidence="2 3">
    <name type="scientific">Bartonella pachyuromydis</name>
    <dbReference type="NCBI Taxonomy" id="931097"/>
    <lineage>
        <taxon>Bacteria</taxon>
        <taxon>Pseudomonadati</taxon>
        <taxon>Pseudomonadota</taxon>
        <taxon>Alphaproteobacteria</taxon>
        <taxon>Hyphomicrobiales</taxon>
        <taxon>Bartonellaceae</taxon>
        <taxon>Bartonella</taxon>
    </lineage>
</organism>
<comment type="caution">
    <text evidence="2">The sequence shown here is derived from an EMBL/GenBank/DDBJ whole genome shotgun (WGS) entry which is preliminary data.</text>
</comment>
<dbReference type="PANTHER" id="PTHR11102">
    <property type="entry name" value="SEL-1-LIKE PROTEIN"/>
    <property type="match status" value="1"/>
</dbReference>
<dbReference type="SMART" id="SM00671">
    <property type="entry name" value="SEL1"/>
    <property type="match status" value="5"/>
</dbReference>
<proteinExistence type="predicted"/>
<evidence type="ECO:0000313" key="2">
    <source>
        <dbReference type="EMBL" id="GAA4657410.1"/>
    </source>
</evidence>
<keyword evidence="1" id="KW-0732">Signal</keyword>
<evidence type="ECO:0000256" key="1">
    <source>
        <dbReference type="SAM" id="SignalP"/>
    </source>
</evidence>
<gene>
    <name evidence="2" type="ORF">GCM10023262_00280</name>
</gene>
<reference evidence="3" key="1">
    <citation type="journal article" date="2019" name="Int. J. Syst. Evol. Microbiol.">
        <title>The Global Catalogue of Microorganisms (GCM) 10K type strain sequencing project: providing services to taxonomists for standard genome sequencing and annotation.</title>
        <authorList>
            <consortium name="The Broad Institute Genomics Platform"/>
            <consortium name="The Broad Institute Genome Sequencing Center for Infectious Disease"/>
            <person name="Wu L."/>
            <person name="Ma J."/>
        </authorList>
    </citation>
    <scope>NUCLEOTIDE SEQUENCE [LARGE SCALE GENOMIC DNA]</scope>
    <source>
        <strain evidence="3">JCM 17714</strain>
    </source>
</reference>